<comment type="caution">
    <text evidence="3">The sequence shown here is derived from an EMBL/GenBank/DDBJ whole genome shotgun (WGS) entry which is preliminary data.</text>
</comment>
<dbReference type="EMBL" id="JAWRVI010000046">
    <property type="protein sequence ID" value="KAK4085866.1"/>
    <property type="molecule type" value="Genomic_DNA"/>
</dbReference>
<keyword evidence="1" id="KW-1133">Transmembrane helix</keyword>
<dbReference type="Pfam" id="PF20237">
    <property type="entry name" value="DUF6594"/>
    <property type="match status" value="1"/>
</dbReference>
<feature type="transmembrane region" description="Helical" evidence="1">
    <location>
        <begin position="272"/>
        <end position="290"/>
    </location>
</feature>
<feature type="transmembrane region" description="Helical" evidence="1">
    <location>
        <begin position="216"/>
        <end position="235"/>
    </location>
</feature>
<accession>A0ABR0BPM3</accession>
<proteinExistence type="predicted"/>
<feature type="transmembrane region" description="Helical" evidence="1">
    <location>
        <begin position="247"/>
        <end position="266"/>
    </location>
</feature>
<dbReference type="Proteomes" id="UP001287286">
    <property type="component" value="Unassembled WGS sequence"/>
</dbReference>
<name>A0ABR0BPM3_PURLI</name>
<dbReference type="PANTHER" id="PTHR34502:SF4">
    <property type="entry name" value="DUF6594 DOMAIN-CONTAINING PROTEIN"/>
    <property type="match status" value="1"/>
</dbReference>
<keyword evidence="1" id="KW-0472">Membrane</keyword>
<protein>
    <recommendedName>
        <fullName evidence="2">DUF6594 domain-containing protein</fullName>
    </recommendedName>
</protein>
<keyword evidence="4" id="KW-1185">Reference proteome</keyword>
<evidence type="ECO:0000313" key="4">
    <source>
        <dbReference type="Proteomes" id="UP001287286"/>
    </source>
</evidence>
<reference evidence="3 4" key="1">
    <citation type="journal article" date="2024" name="Microbiol. Resour. Announc.">
        <title>Genome annotations for the ascomycete fungi Trichoderma harzianum, Trichoderma aggressivum, and Purpureocillium lilacinum.</title>
        <authorList>
            <person name="Beijen E.P.W."/>
            <person name="Ohm R.A."/>
        </authorList>
    </citation>
    <scope>NUCLEOTIDE SEQUENCE [LARGE SCALE GENOMIC DNA]</scope>
    <source>
        <strain evidence="3 4">CBS 150709</strain>
    </source>
</reference>
<dbReference type="PANTHER" id="PTHR34502">
    <property type="entry name" value="DUF6594 DOMAIN-CONTAINING PROTEIN-RELATED"/>
    <property type="match status" value="1"/>
</dbReference>
<dbReference type="InterPro" id="IPR046529">
    <property type="entry name" value="DUF6594"/>
</dbReference>
<gene>
    <name evidence="3" type="ORF">Purlil1_9823</name>
</gene>
<keyword evidence="1" id="KW-0812">Transmembrane</keyword>
<feature type="domain" description="DUF6594" evidence="2">
    <location>
        <begin position="13"/>
        <end position="284"/>
    </location>
</feature>
<evidence type="ECO:0000313" key="3">
    <source>
        <dbReference type="EMBL" id="KAK4085866.1"/>
    </source>
</evidence>
<evidence type="ECO:0000259" key="2">
    <source>
        <dbReference type="Pfam" id="PF20237"/>
    </source>
</evidence>
<sequence>MDVPAAYWKDEGYPGFSRWMASSDDFLVLRRFGQLNVRILLLMQDRIVRKEEELANIDAYGKLSADKADSSSLRSEPLPEREIILDELKAMLHEYSRYLYSNSTSANALLRQLIRADEYILAFSQIKSWRSAQDRQVENIENWFYNHPYAIDAKEQEFVRAGRDVVALASKPKPSVRLLMERCAPLLHSRLFRIKAKSNQAQSGTTLYFSNTRFDAFVTFTVIAAGLMLLLGPMWWLQFVADPVKRLGIITGFVLLFTGLLASATVAKPFEVMAATAAYTAVLMVFLQIGGSSSK</sequence>
<evidence type="ECO:0000256" key="1">
    <source>
        <dbReference type="SAM" id="Phobius"/>
    </source>
</evidence>
<organism evidence="3 4">
    <name type="scientific">Purpureocillium lilacinum</name>
    <name type="common">Paecilomyces lilacinus</name>
    <dbReference type="NCBI Taxonomy" id="33203"/>
    <lineage>
        <taxon>Eukaryota</taxon>
        <taxon>Fungi</taxon>
        <taxon>Dikarya</taxon>
        <taxon>Ascomycota</taxon>
        <taxon>Pezizomycotina</taxon>
        <taxon>Sordariomycetes</taxon>
        <taxon>Hypocreomycetidae</taxon>
        <taxon>Hypocreales</taxon>
        <taxon>Ophiocordycipitaceae</taxon>
        <taxon>Purpureocillium</taxon>
    </lineage>
</organism>